<evidence type="ECO:0000256" key="12">
    <source>
        <dbReference type="PIRSR" id="PIRSR602403-1"/>
    </source>
</evidence>
<protein>
    <submittedName>
        <fullName evidence="16">p450 domain-containing protein</fullName>
    </submittedName>
</protein>
<evidence type="ECO:0000256" key="13">
    <source>
        <dbReference type="RuleBase" id="RU000461"/>
    </source>
</evidence>
<keyword evidence="7 14" id="KW-1133">Transmembrane helix</keyword>
<dbReference type="Proteomes" id="UP000187406">
    <property type="component" value="Unassembled WGS sequence"/>
</dbReference>
<dbReference type="InterPro" id="IPR017972">
    <property type="entry name" value="Cyt_P450_CS"/>
</dbReference>
<dbReference type="PANTHER" id="PTHR24286">
    <property type="entry name" value="CYTOCHROME P450 26"/>
    <property type="match status" value="1"/>
</dbReference>
<evidence type="ECO:0000313" key="16">
    <source>
        <dbReference type="EMBL" id="GAV86747.1"/>
    </source>
</evidence>
<keyword evidence="11 14" id="KW-0472">Membrane</keyword>
<dbReference type="GO" id="GO:0005506">
    <property type="term" value="F:iron ion binding"/>
    <property type="evidence" value="ECO:0007669"/>
    <property type="project" value="InterPro"/>
</dbReference>
<dbReference type="GO" id="GO:0010268">
    <property type="term" value="P:brassinosteroid homeostasis"/>
    <property type="evidence" value="ECO:0007669"/>
    <property type="project" value="TreeGrafter"/>
</dbReference>
<dbReference type="FunFam" id="1.10.630.10:FF:000020">
    <property type="entry name" value="Cytochrome P450 family protein"/>
    <property type="match status" value="1"/>
</dbReference>
<comment type="similarity">
    <text evidence="3 13">Belongs to the cytochrome P450 family.</text>
</comment>
<evidence type="ECO:0000256" key="14">
    <source>
        <dbReference type="SAM" id="Phobius"/>
    </source>
</evidence>
<dbReference type="InParanoid" id="A0A1Q3D2N7"/>
<dbReference type="Gene3D" id="1.10.630.10">
    <property type="entry name" value="Cytochrome P450"/>
    <property type="match status" value="1"/>
</dbReference>
<comment type="cofactor">
    <cofactor evidence="1 12">
        <name>heme</name>
        <dbReference type="ChEBI" id="CHEBI:30413"/>
    </cofactor>
</comment>
<feature type="binding site" description="axial binding residue" evidence="12">
    <location>
        <position position="424"/>
    </location>
    <ligand>
        <name>heme</name>
        <dbReference type="ChEBI" id="CHEBI:30413"/>
    </ligand>
    <ligandPart>
        <name>Fe</name>
        <dbReference type="ChEBI" id="CHEBI:18248"/>
    </ligandPart>
</feature>
<feature type="signal peptide" evidence="15">
    <location>
        <begin position="1"/>
        <end position="17"/>
    </location>
</feature>
<dbReference type="GO" id="GO:0016705">
    <property type="term" value="F:oxidoreductase activity, acting on paired donors, with incorporation or reduction of molecular oxygen"/>
    <property type="evidence" value="ECO:0007669"/>
    <property type="project" value="InterPro"/>
</dbReference>
<proteinExistence type="inferred from homology"/>
<evidence type="ECO:0000256" key="1">
    <source>
        <dbReference type="ARBA" id="ARBA00001971"/>
    </source>
</evidence>
<evidence type="ECO:0000256" key="3">
    <source>
        <dbReference type="ARBA" id="ARBA00010617"/>
    </source>
</evidence>
<dbReference type="OrthoDB" id="1372046at2759"/>
<reference evidence="17" key="1">
    <citation type="submission" date="2016-04" db="EMBL/GenBank/DDBJ databases">
        <title>Cephalotus genome sequencing.</title>
        <authorList>
            <person name="Fukushima K."/>
            <person name="Hasebe M."/>
            <person name="Fang X."/>
        </authorList>
    </citation>
    <scope>NUCLEOTIDE SEQUENCE [LARGE SCALE GENOMIC DNA]</scope>
    <source>
        <strain evidence="17">cv. St1</strain>
    </source>
</reference>
<evidence type="ECO:0000313" key="17">
    <source>
        <dbReference type="Proteomes" id="UP000187406"/>
    </source>
</evidence>
<gene>
    <name evidence="16" type="ORF">CFOL_v3_30173</name>
</gene>
<keyword evidence="6 12" id="KW-0479">Metal-binding</keyword>
<evidence type="ECO:0000256" key="8">
    <source>
        <dbReference type="ARBA" id="ARBA00023002"/>
    </source>
</evidence>
<evidence type="ECO:0000256" key="4">
    <source>
        <dbReference type="ARBA" id="ARBA00022617"/>
    </source>
</evidence>
<keyword evidence="17" id="KW-1185">Reference proteome</keyword>
<feature type="transmembrane region" description="Helical" evidence="14">
    <location>
        <begin position="274"/>
        <end position="296"/>
    </location>
</feature>
<dbReference type="GO" id="GO:0004497">
    <property type="term" value="F:monooxygenase activity"/>
    <property type="evidence" value="ECO:0007669"/>
    <property type="project" value="UniProtKB-KW"/>
</dbReference>
<keyword evidence="15" id="KW-0732">Signal</keyword>
<keyword evidence="4 12" id="KW-0349">Heme</keyword>
<dbReference type="STRING" id="3775.A0A1Q3D2N7"/>
<dbReference type="InterPro" id="IPR002403">
    <property type="entry name" value="Cyt_P450_E_grp-IV"/>
</dbReference>
<dbReference type="CDD" id="cd11043">
    <property type="entry name" value="CYP90-like"/>
    <property type="match status" value="1"/>
</dbReference>
<dbReference type="GO" id="GO:0016125">
    <property type="term" value="P:sterol metabolic process"/>
    <property type="evidence" value="ECO:0007669"/>
    <property type="project" value="TreeGrafter"/>
</dbReference>
<accession>A0A1Q3D2N7</accession>
<dbReference type="SUPFAM" id="SSF48264">
    <property type="entry name" value="Cytochrome P450"/>
    <property type="match status" value="1"/>
</dbReference>
<comment type="caution">
    <text evidence="16">The sequence shown here is derived from an EMBL/GenBank/DDBJ whole genome shotgun (WGS) entry which is preliminary data.</text>
</comment>
<dbReference type="PROSITE" id="PS00086">
    <property type="entry name" value="CYTOCHROME_P450"/>
    <property type="match status" value="1"/>
</dbReference>
<evidence type="ECO:0000256" key="9">
    <source>
        <dbReference type="ARBA" id="ARBA00023004"/>
    </source>
</evidence>
<dbReference type="EMBL" id="BDDD01004035">
    <property type="protein sequence ID" value="GAV86747.1"/>
    <property type="molecule type" value="Genomic_DNA"/>
</dbReference>
<evidence type="ECO:0000256" key="15">
    <source>
        <dbReference type="SAM" id="SignalP"/>
    </source>
</evidence>
<dbReference type="GO" id="GO:0016132">
    <property type="term" value="P:brassinosteroid biosynthetic process"/>
    <property type="evidence" value="ECO:0007669"/>
    <property type="project" value="TreeGrafter"/>
</dbReference>
<dbReference type="Pfam" id="PF00067">
    <property type="entry name" value="p450"/>
    <property type="match status" value="1"/>
</dbReference>
<comment type="subcellular location">
    <subcellularLocation>
        <location evidence="2">Membrane</location>
        <topology evidence="2">Single-pass membrane protein</topology>
    </subcellularLocation>
</comment>
<feature type="chain" id="PRO_5012637013" evidence="15">
    <location>
        <begin position="18"/>
        <end position="476"/>
    </location>
</feature>
<keyword evidence="5 14" id="KW-0812">Transmembrane</keyword>
<evidence type="ECO:0000256" key="5">
    <source>
        <dbReference type="ARBA" id="ARBA00022692"/>
    </source>
</evidence>
<evidence type="ECO:0000256" key="7">
    <source>
        <dbReference type="ARBA" id="ARBA00022989"/>
    </source>
</evidence>
<dbReference type="PANTHER" id="PTHR24286:SF90">
    <property type="entry name" value="CYTOCHROME P450"/>
    <property type="match status" value="1"/>
</dbReference>
<keyword evidence="9 12" id="KW-0408">Iron</keyword>
<name>A0A1Q3D2N7_CEPFO</name>
<dbReference type="PRINTS" id="PR00465">
    <property type="entry name" value="EP450IV"/>
</dbReference>
<keyword evidence="10 13" id="KW-0503">Monooxygenase</keyword>
<dbReference type="InterPro" id="IPR036396">
    <property type="entry name" value="Cyt_P450_sf"/>
</dbReference>
<dbReference type="InterPro" id="IPR001128">
    <property type="entry name" value="Cyt_P450"/>
</dbReference>
<sequence>MDLWLLFLLVTSLLVVSFTHWVYRWRNPKCNGKLPPGSLGLPLIGETIQFLIPSKSIDMPPFIKKRKMKYGRLFKTNLVGRPVVVSLDPDFNYYVLQQEGKLVELWYMDSFGKLLNSDVTGTATGYIHKYLRNLVLNHFGPEALKANVISQLEETIDRKLQVWSKLPEFEVKKNSASMIFDITARMMFGYESEKSGENIGESFTDFLQGIISFPLDIPGTPYHNCKKNQKKALKLITDLLNERRDNPEIRKGDFLEQIVEEMKTHDFMTDEFCIFVMFGLLLASFETISATLVLAIKYLSENPSVVELLEEEHEAILKNRENPDSGLTWNDYKSSMTYTHYVMKESLRLASVAPGILRRVVQDIHVDGYVIPKGWTLMVVPSAIQMNPDTYEDPLTFNPSRWKNIGANTTAKNFIPFGGGARTCAGAEFSKLLMGVFLHLLVTKYRWEKIRGGEVGRSPALGFGKGFYIKLSAKQG</sequence>
<dbReference type="GO" id="GO:0020037">
    <property type="term" value="F:heme binding"/>
    <property type="evidence" value="ECO:0007669"/>
    <property type="project" value="InterPro"/>
</dbReference>
<dbReference type="AlphaFoldDB" id="A0A1Q3D2N7"/>
<organism evidence="16 17">
    <name type="scientific">Cephalotus follicularis</name>
    <name type="common">Albany pitcher plant</name>
    <dbReference type="NCBI Taxonomy" id="3775"/>
    <lineage>
        <taxon>Eukaryota</taxon>
        <taxon>Viridiplantae</taxon>
        <taxon>Streptophyta</taxon>
        <taxon>Embryophyta</taxon>
        <taxon>Tracheophyta</taxon>
        <taxon>Spermatophyta</taxon>
        <taxon>Magnoliopsida</taxon>
        <taxon>eudicotyledons</taxon>
        <taxon>Gunneridae</taxon>
        <taxon>Pentapetalae</taxon>
        <taxon>rosids</taxon>
        <taxon>fabids</taxon>
        <taxon>Oxalidales</taxon>
        <taxon>Cephalotaceae</taxon>
        <taxon>Cephalotus</taxon>
    </lineage>
</organism>
<evidence type="ECO:0000256" key="11">
    <source>
        <dbReference type="ARBA" id="ARBA00023136"/>
    </source>
</evidence>
<evidence type="ECO:0000256" key="10">
    <source>
        <dbReference type="ARBA" id="ARBA00023033"/>
    </source>
</evidence>
<dbReference type="GO" id="GO:0016020">
    <property type="term" value="C:membrane"/>
    <property type="evidence" value="ECO:0007669"/>
    <property type="project" value="UniProtKB-SubCell"/>
</dbReference>
<evidence type="ECO:0000256" key="2">
    <source>
        <dbReference type="ARBA" id="ARBA00004167"/>
    </source>
</evidence>
<keyword evidence="8 13" id="KW-0560">Oxidoreductase</keyword>
<dbReference type="PRINTS" id="PR00385">
    <property type="entry name" value="P450"/>
</dbReference>
<evidence type="ECO:0000256" key="6">
    <source>
        <dbReference type="ARBA" id="ARBA00022723"/>
    </source>
</evidence>